<evidence type="ECO:0000256" key="3">
    <source>
        <dbReference type="ARBA" id="ARBA00023014"/>
    </source>
</evidence>
<protein>
    <recommendedName>
        <fullName evidence="4">4Fe-4S ferredoxin-type domain-containing protein</fullName>
    </recommendedName>
</protein>
<dbReference type="GO" id="GO:0020037">
    <property type="term" value="F:heme binding"/>
    <property type="evidence" value="ECO:0007669"/>
    <property type="project" value="InterPro"/>
</dbReference>
<name>A0A6I0F6U5_9FIRM</name>
<evidence type="ECO:0000256" key="2">
    <source>
        <dbReference type="ARBA" id="ARBA00023004"/>
    </source>
</evidence>
<comment type="caution">
    <text evidence="5">The sequence shown here is derived from an EMBL/GenBank/DDBJ whole genome shotgun (WGS) entry which is preliminary data.</text>
</comment>
<dbReference type="EMBL" id="WBXO01000004">
    <property type="protein sequence ID" value="KAB2953022.1"/>
    <property type="molecule type" value="Genomic_DNA"/>
</dbReference>
<dbReference type="OrthoDB" id="9800558at2"/>
<dbReference type="AlphaFoldDB" id="A0A6I0F6U5"/>
<evidence type="ECO:0000313" key="6">
    <source>
        <dbReference type="Proteomes" id="UP000468766"/>
    </source>
</evidence>
<dbReference type="PROSITE" id="PS51379">
    <property type="entry name" value="4FE4S_FER_2"/>
    <property type="match status" value="2"/>
</dbReference>
<feature type="domain" description="4Fe-4S ferredoxin-type" evidence="4">
    <location>
        <begin position="109"/>
        <end position="137"/>
    </location>
</feature>
<dbReference type="SUPFAM" id="SSF54862">
    <property type="entry name" value="4Fe-4S ferredoxins"/>
    <property type="match status" value="1"/>
</dbReference>
<keyword evidence="1" id="KW-0479">Metal-binding</keyword>
<dbReference type="Pfam" id="PF00037">
    <property type="entry name" value="Fer4"/>
    <property type="match status" value="1"/>
</dbReference>
<keyword evidence="6" id="KW-1185">Reference proteome</keyword>
<reference evidence="5 6" key="1">
    <citation type="submission" date="2019-10" db="EMBL/GenBank/DDBJ databases">
        <title>Whole-genome sequence of the extremophile Heliorestis acidaminivorans DSM 24790.</title>
        <authorList>
            <person name="Kyndt J.A."/>
            <person name="Meyer T.E."/>
        </authorList>
    </citation>
    <scope>NUCLEOTIDE SEQUENCE [LARGE SCALE GENOMIC DNA]</scope>
    <source>
        <strain evidence="5 6">DSM 24790</strain>
    </source>
</reference>
<dbReference type="GO" id="GO:0051536">
    <property type="term" value="F:iron-sulfur cluster binding"/>
    <property type="evidence" value="ECO:0007669"/>
    <property type="project" value="UniProtKB-KW"/>
</dbReference>
<dbReference type="InterPro" id="IPR006067">
    <property type="entry name" value="NO2/SO3_Rdtase_4Fe4S_dom"/>
</dbReference>
<dbReference type="InterPro" id="IPR017900">
    <property type="entry name" value="4Fe4S_Fe_S_CS"/>
</dbReference>
<gene>
    <name evidence="5" type="ORF">F9B85_07100</name>
</gene>
<dbReference type="Gene3D" id="3.30.413.10">
    <property type="entry name" value="Sulfite Reductase Hemoprotein, domain 1"/>
    <property type="match status" value="1"/>
</dbReference>
<sequence>MNSKSTLPPFHIDICRGRNNCPYKLIDPEETILLLEEALQKRLEGQSVSSYHKMIRFALSCCPNSCSQPQIRDFGLQGRVEPIVTHQPCNSCQACLKACPEGFVQLTAEGPQISEQCLACGHCIDACPTGTLDKGKSGWTLLIGGKLGRIPSLAIPVAHFLSTVEVIQTILSYLDPYLAAIPKEVSRKERFRAWLDRTYQDSIYVQD</sequence>
<dbReference type="InterPro" id="IPR045854">
    <property type="entry name" value="NO2/SO3_Rdtase_4Fe4S_sf"/>
</dbReference>
<dbReference type="Gene3D" id="3.30.70.20">
    <property type="match status" value="1"/>
</dbReference>
<proteinExistence type="predicted"/>
<evidence type="ECO:0000256" key="1">
    <source>
        <dbReference type="ARBA" id="ARBA00022723"/>
    </source>
</evidence>
<accession>A0A6I0F6U5</accession>
<dbReference type="Pfam" id="PF01077">
    <property type="entry name" value="NIR_SIR"/>
    <property type="match status" value="1"/>
</dbReference>
<dbReference type="GO" id="GO:0046872">
    <property type="term" value="F:metal ion binding"/>
    <property type="evidence" value="ECO:0007669"/>
    <property type="project" value="UniProtKB-KW"/>
</dbReference>
<dbReference type="RefSeq" id="WP_151619682.1">
    <property type="nucleotide sequence ID" value="NZ_WBXO01000004.1"/>
</dbReference>
<dbReference type="SUPFAM" id="SSF56014">
    <property type="entry name" value="Nitrite and sulphite reductase 4Fe-4S domain-like"/>
    <property type="match status" value="1"/>
</dbReference>
<evidence type="ECO:0000313" key="5">
    <source>
        <dbReference type="EMBL" id="KAB2953022.1"/>
    </source>
</evidence>
<dbReference type="Proteomes" id="UP000468766">
    <property type="component" value="Unassembled WGS sequence"/>
</dbReference>
<keyword evidence="3" id="KW-0411">Iron-sulfur</keyword>
<evidence type="ECO:0000259" key="4">
    <source>
        <dbReference type="PROSITE" id="PS51379"/>
    </source>
</evidence>
<feature type="domain" description="4Fe-4S ferredoxin-type" evidence="4">
    <location>
        <begin position="80"/>
        <end position="107"/>
    </location>
</feature>
<organism evidence="5 6">
    <name type="scientific">Heliorestis acidaminivorans</name>
    <dbReference type="NCBI Taxonomy" id="553427"/>
    <lineage>
        <taxon>Bacteria</taxon>
        <taxon>Bacillati</taxon>
        <taxon>Bacillota</taxon>
        <taxon>Clostridia</taxon>
        <taxon>Eubacteriales</taxon>
        <taxon>Heliobacteriaceae</taxon>
        <taxon>Heliorestis</taxon>
    </lineage>
</organism>
<keyword evidence="2" id="KW-0408">Iron</keyword>
<dbReference type="PROSITE" id="PS00198">
    <property type="entry name" value="4FE4S_FER_1"/>
    <property type="match status" value="1"/>
</dbReference>
<dbReference type="InterPro" id="IPR017896">
    <property type="entry name" value="4Fe4S_Fe-S-bd"/>
</dbReference>
<dbReference type="GO" id="GO:0016491">
    <property type="term" value="F:oxidoreductase activity"/>
    <property type="evidence" value="ECO:0007669"/>
    <property type="project" value="InterPro"/>
</dbReference>